<evidence type="ECO:0000313" key="2">
    <source>
        <dbReference type="Proteomes" id="UP000663889"/>
    </source>
</evidence>
<organism evidence="1 2">
    <name type="scientific">Rotaria sordida</name>
    <dbReference type="NCBI Taxonomy" id="392033"/>
    <lineage>
        <taxon>Eukaryota</taxon>
        <taxon>Metazoa</taxon>
        <taxon>Spiralia</taxon>
        <taxon>Gnathifera</taxon>
        <taxon>Rotifera</taxon>
        <taxon>Eurotatoria</taxon>
        <taxon>Bdelloidea</taxon>
        <taxon>Philodinida</taxon>
        <taxon>Philodinidae</taxon>
        <taxon>Rotaria</taxon>
    </lineage>
</organism>
<dbReference type="EMBL" id="CAJNOU010005649">
    <property type="protein sequence ID" value="CAF1484584.1"/>
    <property type="molecule type" value="Genomic_DNA"/>
</dbReference>
<name>A0A815RY92_9BILA</name>
<proteinExistence type="predicted"/>
<sequence length="341" mass="40448">MFSSTQNSSPTCKIIEIPPGLIENGKTLLIETHYELFINDYHFSRPSHFITQNHGLCLVDTQQNDFTSNTYCHELNSHNYDYNLFELIIEFPAESLNGGKSVMIERIYSNEEKKLSGNFEDLYNIEHLNESAETKFIHIKVPQELIEGGKTIVINKNNIYIKNSIDYYKEVAYHLGNNKFSKRDHLQSKNMMEMIIALPPELFCNDHKIIFRKEDSQIIAANFPYHRQSKHDIQLTRRDNLNHDQKLSLDKFFSNRIWHPMLLNDTHLLKLSLYLNNQPNIRNQDQIKLIIDQQYIRVETKNNEDFNIYQEILVPDIIKLDQLKYEFDEKNRYFNIMIPLQ</sequence>
<protein>
    <submittedName>
        <fullName evidence="1">Uncharacterized protein</fullName>
    </submittedName>
</protein>
<dbReference type="Proteomes" id="UP000663889">
    <property type="component" value="Unassembled WGS sequence"/>
</dbReference>
<dbReference type="AlphaFoldDB" id="A0A815RY92"/>
<accession>A0A815RY92</accession>
<evidence type="ECO:0000313" key="1">
    <source>
        <dbReference type="EMBL" id="CAF1484584.1"/>
    </source>
</evidence>
<gene>
    <name evidence="1" type="ORF">SEV965_LOCUS35273</name>
</gene>
<reference evidence="1" key="1">
    <citation type="submission" date="2021-02" db="EMBL/GenBank/DDBJ databases">
        <authorList>
            <person name="Nowell W R."/>
        </authorList>
    </citation>
    <scope>NUCLEOTIDE SEQUENCE</scope>
</reference>
<comment type="caution">
    <text evidence="1">The sequence shown here is derived from an EMBL/GenBank/DDBJ whole genome shotgun (WGS) entry which is preliminary data.</text>
</comment>